<evidence type="ECO:0000313" key="7">
    <source>
        <dbReference type="Proteomes" id="UP000663870"/>
    </source>
</evidence>
<accession>A0A815TMW1</accession>
<name>A0A815TMW1_9BILA</name>
<dbReference type="InterPro" id="IPR000163">
    <property type="entry name" value="Prohibitin"/>
</dbReference>
<dbReference type="EMBL" id="CAJNOH010010288">
    <property type="protein sequence ID" value="CAF1510733.1"/>
    <property type="molecule type" value="Genomic_DNA"/>
</dbReference>
<sequence>YGVEYLFRFYTYGIGKHFRQHVFEDFQHETLCNHEADQLYEILKNHKNLEDFHVDGASFPQQFFPTKSNYTPEAIAAAVAKNSDTSNSLKLNGEQYLNGAKLYTQEFSVLGRIDIGLGIGGGVINSILYNSKYEKIKKKLVFFKYKYIPVDGGHRDIIFDRFQGVKLDVIEEGTHFMISWLHRPIIFDIRARPRSVPSITEIKDLQTINITLRILYRPRDELLPKTFCKFGFRL</sequence>
<dbReference type="InterPro" id="IPR001107">
    <property type="entry name" value="Band_7"/>
</dbReference>
<dbReference type="AlphaFoldDB" id="A0A815TMW1"/>
<keyword evidence="2" id="KW-0999">Mitochondrion inner membrane</keyword>
<feature type="domain" description="Band 7" evidence="3">
    <location>
        <begin position="150"/>
        <end position="220"/>
    </location>
</feature>
<dbReference type="GO" id="GO:0048255">
    <property type="term" value="P:mRNA stabilization"/>
    <property type="evidence" value="ECO:0007669"/>
    <property type="project" value="InterPro"/>
</dbReference>
<dbReference type="PANTHER" id="PTHR23222">
    <property type="entry name" value="PROHIBITIN"/>
    <property type="match status" value="1"/>
</dbReference>
<gene>
    <name evidence="5" type="ORF">JXQ802_LOCUS55663</name>
    <name evidence="4" type="ORF">PYM288_LOCUS39128</name>
</gene>
<keyword evidence="2" id="KW-0472">Membrane</keyword>
<dbReference type="GO" id="GO:0007005">
    <property type="term" value="P:mitochondrion organization"/>
    <property type="evidence" value="ECO:0007669"/>
    <property type="project" value="TreeGrafter"/>
</dbReference>
<comment type="subcellular location">
    <subcellularLocation>
        <location evidence="2">Mitochondrion inner membrane</location>
    </subcellularLocation>
</comment>
<dbReference type="Pfam" id="PF21071">
    <property type="entry name" value="LARP1_HEAT"/>
    <property type="match status" value="1"/>
</dbReference>
<dbReference type="Proteomes" id="UP000663870">
    <property type="component" value="Unassembled WGS sequence"/>
</dbReference>
<dbReference type="Pfam" id="PF01145">
    <property type="entry name" value="Band_7"/>
    <property type="match status" value="1"/>
</dbReference>
<evidence type="ECO:0000313" key="4">
    <source>
        <dbReference type="EMBL" id="CAF1510733.1"/>
    </source>
</evidence>
<organism evidence="4 6">
    <name type="scientific">Rotaria sordida</name>
    <dbReference type="NCBI Taxonomy" id="392033"/>
    <lineage>
        <taxon>Eukaryota</taxon>
        <taxon>Metazoa</taxon>
        <taxon>Spiralia</taxon>
        <taxon>Gnathifera</taxon>
        <taxon>Rotifera</taxon>
        <taxon>Eurotatoria</taxon>
        <taxon>Bdelloidea</taxon>
        <taxon>Philodinida</taxon>
        <taxon>Philodinidae</taxon>
        <taxon>Rotaria</taxon>
    </lineage>
</organism>
<dbReference type="InterPro" id="IPR006607">
    <property type="entry name" value="DM15"/>
</dbReference>
<protein>
    <recommendedName>
        <fullName evidence="2">Prohibitin</fullName>
    </recommendedName>
</protein>
<feature type="non-terminal residue" evidence="4">
    <location>
        <position position="1"/>
    </location>
</feature>
<dbReference type="EMBL" id="CAJNOL010012103">
    <property type="protein sequence ID" value="CAF1658457.1"/>
    <property type="molecule type" value="Genomic_DNA"/>
</dbReference>
<evidence type="ECO:0000256" key="1">
    <source>
        <dbReference type="ARBA" id="ARBA00009658"/>
    </source>
</evidence>
<keyword evidence="7" id="KW-1185">Reference proteome</keyword>
<dbReference type="PRINTS" id="PR00679">
    <property type="entry name" value="PROHIBITIN"/>
</dbReference>
<comment type="similarity">
    <text evidence="1 2">Belongs to the prohibitin family.</text>
</comment>
<comment type="caution">
    <text evidence="4">The sequence shown here is derived from an EMBL/GenBank/DDBJ whole genome shotgun (WGS) entry which is preliminary data.</text>
</comment>
<keyword evidence="2" id="KW-0496">Mitochondrion</keyword>
<evidence type="ECO:0000313" key="5">
    <source>
        <dbReference type="EMBL" id="CAF1658457.1"/>
    </source>
</evidence>
<dbReference type="PANTHER" id="PTHR23222:SF0">
    <property type="entry name" value="PROHIBITIN 1"/>
    <property type="match status" value="1"/>
</dbReference>
<dbReference type="GO" id="GO:0000339">
    <property type="term" value="F:RNA cap binding"/>
    <property type="evidence" value="ECO:0007669"/>
    <property type="project" value="InterPro"/>
</dbReference>
<dbReference type="Proteomes" id="UP000663854">
    <property type="component" value="Unassembled WGS sequence"/>
</dbReference>
<proteinExistence type="inferred from homology"/>
<evidence type="ECO:0000259" key="3">
    <source>
        <dbReference type="Pfam" id="PF01145"/>
    </source>
</evidence>
<dbReference type="GO" id="GO:0005743">
    <property type="term" value="C:mitochondrial inner membrane"/>
    <property type="evidence" value="ECO:0007669"/>
    <property type="project" value="UniProtKB-SubCell"/>
</dbReference>
<evidence type="ECO:0000256" key="2">
    <source>
        <dbReference type="RuleBase" id="RU366048"/>
    </source>
</evidence>
<evidence type="ECO:0000313" key="6">
    <source>
        <dbReference type="Proteomes" id="UP000663854"/>
    </source>
</evidence>
<reference evidence="4" key="1">
    <citation type="submission" date="2021-02" db="EMBL/GenBank/DDBJ databases">
        <authorList>
            <person name="Nowell W R."/>
        </authorList>
    </citation>
    <scope>NUCLEOTIDE SEQUENCE</scope>
</reference>